<evidence type="ECO:0000313" key="2">
    <source>
        <dbReference type="EMBL" id="RFB91100.1"/>
    </source>
</evidence>
<evidence type="ECO:0000313" key="3">
    <source>
        <dbReference type="Proteomes" id="UP000256748"/>
    </source>
</evidence>
<gene>
    <name evidence="2" type="ORF">B5K10_17445</name>
</gene>
<dbReference type="InterPro" id="IPR000182">
    <property type="entry name" value="GNAT_dom"/>
</dbReference>
<reference evidence="2 3" key="1">
    <citation type="submission" date="2017-03" db="EMBL/GenBank/DDBJ databases">
        <title>Genome analysis of Rhizobial strains effectives or ineffectives for nitrogen fixation isolated from bean seeds.</title>
        <authorList>
            <person name="Peralta H."/>
            <person name="Aguilar-Vera A."/>
            <person name="Mora Y."/>
            <person name="Vargas-Lagunas C."/>
            <person name="Girard L."/>
            <person name="Mora J."/>
        </authorList>
    </citation>
    <scope>NUCLEOTIDE SEQUENCE [LARGE SCALE GENOMIC DNA]</scope>
    <source>
        <strain evidence="2 3">CCGM5</strain>
    </source>
</reference>
<dbReference type="AlphaFoldDB" id="A0A3E1BFW7"/>
<dbReference type="InterPro" id="IPR016181">
    <property type="entry name" value="Acyl_CoA_acyltransferase"/>
</dbReference>
<dbReference type="PROSITE" id="PS51186">
    <property type="entry name" value="GNAT"/>
    <property type="match status" value="1"/>
</dbReference>
<dbReference type="SUPFAM" id="SSF55729">
    <property type="entry name" value="Acyl-CoA N-acyltransferases (Nat)"/>
    <property type="match status" value="1"/>
</dbReference>
<comment type="caution">
    <text evidence="2">The sequence shown here is derived from an EMBL/GenBank/DDBJ whole genome shotgun (WGS) entry which is preliminary data.</text>
</comment>
<sequence length="284" mass="32304">MSVRCVDTDDDTPLQRAIPMTHEILPADERLLAEVEAWLDAEEVAYKAAFEAWKANDYEGDAPVRGFRCNWDSAKRAWREGHSKIHVFVVGDQAVGFLDGTDILEIRPGFRGNGYGRLLADFMVKSAGDEGRSVVKIEIAPASAEPFWECMGFTLMDDRPSSGGGTFAFKVLPRTFNLGDGERVPYMISFFTQRERYKDEPKAFAQFDGIGEQLRDGRIQLQERAFCFNPEDDQHVDYFVKIELDGRLVHFDKAKYEESTSFGVERDPGYDFYIERINPKHASV</sequence>
<dbReference type="Proteomes" id="UP000256748">
    <property type="component" value="Unassembled WGS sequence"/>
</dbReference>
<dbReference type="EMBL" id="NAOO01000019">
    <property type="protein sequence ID" value="RFB91100.1"/>
    <property type="molecule type" value="Genomic_DNA"/>
</dbReference>
<organism evidence="2 3">
    <name type="scientific">Rhizobium leguminosarum bv. trifolii</name>
    <dbReference type="NCBI Taxonomy" id="386"/>
    <lineage>
        <taxon>Bacteria</taxon>
        <taxon>Pseudomonadati</taxon>
        <taxon>Pseudomonadota</taxon>
        <taxon>Alphaproteobacteria</taxon>
        <taxon>Hyphomicrobiales</taxon>
        <taxon>Rhizobiaceae</taxon>
        <taxon>Rhizobium/Agrobacterium group</taxon>
        <taxon>Rhizobium</taxon>
    </lineage>
</organism>
<feature type="domain" description="N-acetyltransferase" evidence="1">
    <location>
        <begin position="39"/>
        <end position="175"/>
    </location>
</feature>
<evidence type="ECO:0000259" key="1">
    <source>
        <dbReference type="PROSITE" id="PS51186"/>
    </source>
</evidence>
<protein>
    <recommendedName>
        <fullName evidence="1">N-acetyltransferase domain-containing protein</fullName>
    </recommendedName>
</protein>
<accession>A0A3E1BFW7</accession>
<name>A0A3E1BFW7_RHILT</name>
<dbReference type="Gene3D" id="3.40.630.30">
    <property type="match status" value="1"/>
</dbReference>
<dbReference type="GO" id="GO:0016747">
    <property type="term" value="F:acyltransferase activity, transferring groups other than amino-acyl groups"/>
    <property type="evidence" value="ECO:0007669"/>
    <property type="project" value="InterPro"/>
</dbReference>
<proteinExistence type="predicted"/>